<evidence type="ECO:0000313" key="1">
    <source>
        <dbReference type="EMBL" id="KAJ8392134.1"/>
    </source>
</evidence>
<evidence type="ECO:0000313" key="2">
    <source>
        <dbReference type="Proteomes" id="UP001221898"/>
    </source>
</evidence>
<proteinExistence type="predicted"/>
<organism evidence="1 2">
    <name type="scientific">Aldrovandia affinis</name>
    <dbReference type="NCBI Taxonomy" id="143900"/>
    <lineage>
        <taxon>Eukaryota</taxon>
        <taxon>Metazoa</taxon>
        <taxon>Chordata</taxon>
        <taxon>Craniata</taxon>
        <taxon>Vertebrata</taxon>
        <taxon>Euteleostomi</taxon>
        <taxon>Actinopterygii</taxon>
        <taxon>Neopterygii</taxon>
        <taxon>Teleostei</taxon>
        <taxon>Notacanthiformes</taxon>
        <taxon>Halosauridae</taxon>
        <taxon>Aldrovandia</taxon>
    </lineage>
</organism>
<accession>A0AAD7RXK2</accession>
<reference evidence="1" key="1">
    <citation type="journal article" date="2023" name="Science">
        <title>Genome structures resolve the early diversification of teleost fishes.</title>
        <authorList>
            <person name="Parey E."/>
            <person name="Louis A."/>
            <person name="Montfort J."/>
            <person name="Bouchez O."/>
            <person name="Roques C."/>
            <person name="Iampietro C."/>
            <person name="Lluch J."/>
            <person name="Castinel A."/>
            <person name="Donnadieu C."/>
            <person name="Desvignes T."/>
            <person name="Floi Bucao C."/>
            <person name="Jouanno E."/>
            <person name="Wen M."/>
            <person name="Mejri S."/>
            <person name="Dirks R."/>
            <person name="Jansen H."/>
            <person name="Henkel C."/>
            <person name="Chen W.J."/>
            <person name="Zahm M."/>
            <person name="Cabau C."/>
            <person name="Klopp C."/>
            <person name="Thompson A.W."/>
            <person name="Robinson-Rechavi M."/>
            <person name="Braasch I."/>
            <person name="Lecointre G."/>
            <person name="Bobe J."/>
            <person name="Postlethwait J.H."/>
            <person name="Berthelot C."/>
            <person name="Roest Crollius H."/>
            <person name="Guiguen Y."/>
        </authorList>
    </citation>
    <scope>NUCLEOTIDE SEQUENCE</scope>
    <source>
        <strain evidence="1">NC1722</strain>
    </source>
</reference>
<dbReference type="Proteomes" id="UP001221898">
    <property type="component" value="Unassembled WGS sequence"/>
</dbReference>
<gene>
    <name evidence="1" type="ORF">AAFF_G00079400</name>
</gene>
<dbReference type="AlphaFoldDB" id="A0AAD7RXK2"/>
<name>A0AAD7RXK2_9TELE</name>
<sequence length="120" mass="13888">MQVEYLCTKTRKIISVWSVINLIVVRPEFGKIYTSRRNMQQAISAERELLNHLRTYIEDETLQLHNIKSSPSLLLQPMRREVVSLWPYVVLYHSFITGDKAENIRDLAQPGGPWDASSTS</sequence>
<protein>
    <submittedName>
        <fullName evidence="1">Uncharacterized protein</fullName>
    </submittedName>
</protein>
<keyword evidence="2" id="KW-1185">Reference proteome</keyword>
<dbReference type="EMBL" id="JAINUG010000149">
    <property type="protein sequence ID" value="KAJ8392134.1"/>
    <property type="molecule type" value="Genomic_DNA"/>
</dbReference>
<comment type="caution">
    <text evidence="1">The sequence shown here is derived from an EMBL/GenBank/DDBJ whole genome shotgun (WGS) entry which is preliminary data.</text>
</comment>